<dbReference type="Proteomes" id="UP000294489">
    <property type="component" value="Unassembled WGS sequence"/>
</dbReference>
<dbReference type="Gene3D" id="3.10.450.50">
    <property type="match status" value="1"/>
</dbReference>
<proteinExistence type="predicted"/>
<sequence>MHLWTSDVLNTSEAKSVYNDVRSLIIKALQKVDRKQFDEINQDLSEACTILAASQSDFYANELYLNDLYVINALVDFLKSYVRLWQNILGGHFSESWSDLQDCLDLLRVIKKFSDVSVEHFEIQLLALERLYPYGVFFSIGATVEYFECSICEEDIDSLSCPHVKGELYSGLMAVGVAKNISHFDHVAIVSQPEDKRCTVRYENDSEHFHVVRYLSRLLNDDAFPISHFKELDFSKVRKKNPDFQKQGRNEECACGSGKKFKKCCIDKEYIESEHVEIVPKPFDPTFAIS</sequence>
<evidence type="ECO:0000313" key="1">
    <source>
        <dbReference type="EMBL" id="TDX29369.1"/>
    </source>
</evidence>
<dbReference type="OrthoDB" id="21421at2"/>
<gene>
    <name evidence="1" type="ORF">DFO67_10745</name>
</gene>
<dbReference type="InterPro" id="IPR004027">
    <property type="entry name" value="SEC_C_motif"/>
</dbReference>
<protein>
    <submittedName>
        <fullName evidence="1">SEC-C motif-containing protein</fullName>
    </submittedName>
</protein>
<comment type="caution">
    <text evidence="1">The sequence shown here is derived from an EMBL/GenBank/DDBJ whole genome shotgun (WGS) entry which is preliminary data.</text>
</comment>
<accession>A0A4R8FS16</accession>
<dbReference type="EMBL" id="SOEC01000007">
    <property type="protein sequence ID" value="TDX29369.1"/>
    <property type="molecule type" value="Genomic_DNA"/>
</dbReference>
<dbReference type="AlphaFoldDB" id="A0A4R8FS16"/>
<dbReference type="Pfam" id="PF02810">
    <property type="entry name" value="SEC-C"/>
    <property type="match status" value="1"/>
</dbReference>
<name>A0A4R8FS16_9GAMM</name>
<evidence type="ECO:0000313" key="2">
    <source>
        <dbReference type="Proteomes" id="UP000294489"/>
    </source>
</evidence>
<reference evidence="1 2" key="1">
    <citation type="submission" date="2019-03" db="EMBL/GenBank/DDBJ databases">
        <title>Freshwater and sediment microbial communities from various areas in North America, analyzing microbe dynamics in response to fracking.</title>
        <authorList>
            <person name="Lamendella R."/>
        </authorList>
    </citation>
    <scope>NUCLEOTIDE SEQUENCE [LARGE SCALE GENOMIC DNA]</scope>
    <source>
        <strain evidence="1 2">6_TX</strain>
    </source>
</reference>
<dbReference type="SUPFAM" id="SSF103642">
    <property type="entry name" value="Sec-C motif"/>
    <property type="match status" value="1"/>
</dbReference>
<organism evidence="1 2">
    <name type="scientific">Modicisalibacter xianhensis</name>
    <dbReference type="NCBI Taxonomy" id="442341"/>
    <lineage>
        <taxon>Bacteria</taxon>
        <taxon>Pseudomonadati</taxon>
        <taxon>Pseudomonadota</taxon>
        <taxon>Gammaproteobacteria</taxon>
        <taxon>Oceanospirillales</taxon>
        <taxon>Halomonadaceae</taxon>
        <taxon>Modicisalibacter</taxon>
    </lineage>
</organism>